<evidence type="ECO:0000313" key="1">
    <source>
        <dbReference type="EMBL" id="MVW62516.1"/>
    </source>
</evidence>
<accession>A0A7X3G2H5</accession>
<comment type="caution">
    <text evidence="1">The sequence shown here is derived from an EMBL/GenBank/DDBJ whole genome shotgun (WGS) entry which is preliminary data.</text>
</comment>
<evidence type="ECO:0000313" key="2">
    <source>
        <dbReference type="Proteomes" id="UP000443353"/>
    </source>
</evidence>
<protein>
    <submittedName>
        <fullName evidence="1">Uncharacterized protein</fullName>
    </submittedName>
</protein>
<sequence>MEALLRRIVRTLAGWPVVGRLVRILVALIRLPEHNDRQHRFATEQLPALLHTMSDLNARTLAVLQDPENLAQSLPVTLRGLTRELAELRTRLERLERQLGQ</sequence>
<dbReference type="AlphaFoldDB" id="A0A7X3G2H5"/>
<gene>
    <name evidence="1" type="ORF">GPY61_21535</name>
</gene>
<name>A0A7X3G2H5_9BURK</name>
<keyword evidence="2" id="KW-1185">Reference proteome</keyword>
<dbReference type="EMBL" id="WSES01000007">
    <property type="protein sequence ID" value="MVW62516.1"/>
    <property type="molecule type" value="Genomic_DNA"/>
</dbReference>
<organism evidence="1 2">
    <name type="scientific">Massilia cellulosiltytica</name>
    <dbReference type="NCBI Taxonomy" id="2683234"/>
    <lineage>
        <taxon>Bacteria</taxon>
        <taxon>Pseudomonadati</taxon>
        <taxon>Pseudomonadota</taxon>
        <taxon>Betaproteobacteria</taxon>
        <taxon>Burkholderiales</taxon>
        <taxon>Oxalobacteraceae</taxon>
        <taxon>Telluria group</taxon>
        <taxon>Massilia</taxon>
    </lineage>
</organism>
<dbReference type="Proteomes" id="UP000443353">
    <property type="component" value="Unassembled WGS sequence"/>
</dbReference>
<reference evidence="1 2" key="1">
    <citation type="submission" date="2019-12" db="EMBL/GenBank/DDBJ databases">
        <authorList>
            <person name="Li C."/>
            <person name="Zhao J."/>
        </authorList>
    </citation>
    <scope>NUCLEOTIDE SEQUENCE [LARGE SCALE GENOMIC DNA]</scope>
    <source>
        <strain evidence="1 2">NEAU-DD11</strain>
    </source>
</reference>
<dbReference type="RefSeq" id="WP_056132084.1">
    <property type="nucleotide sequence ID" value="NZ_WSES01000007.1"/>
</dbReference>
<proteinExistence type="predicted"/>